<organism evidence="9 10">
    <name type="scientific">Lepisosteus oculatus</name>
    <name type="common">Spotted gar</name>
    <dbReference type="NCBI Taxonomy" id="7918"/>
    <lineage>
        <taxon>Eukaryota</taxon>
        <taxon>Metazoa</taxon>
        <taxon>Chordata</taxon>
        <taxon>Craniata</taxon>
        <taxon>Vertebrata</taxon>
        <taxon>Euteleostomi</taxon>
        <taxon>Actinopterygii</taxon>
        <taxon>Neopterygii</taxon>
        <taxon>Holostei</taxon>
        <taxon>Semionotiformes</taxon>
        <taxon>Lepisosteidae</taxon>
        <taxon>Lepisosteus</taxon>
    </lineage>
</organism>
<keyword evidence="8" id="KW-0175">Coiled coil</keyword>
<keyword evidence="10" id="KW-1185">Reference proteome</keyword>
<dbReference type="Pfam" id="PF01166">
    <property type="entry name" value="TSC22"/>
    <property type="match status" value="1"/>
</dbReference>
<reference evidence="9" key="2">
    <citation type="submission" date="2025-08" db="UniProtKB">
        <authorList>
            <consortium name="Ensembl"/>
        </authorList>
    </citation>
    <scope>IDENTIFICATION</scope>
</reference>
<comment type="subcellular location">
    <subcellularLocation>
        <location evidence="2">Cytoplasm</location>
    </subcellularLocation>
    <subcellularLocation>
        <location evidence="1">Nucleus</location>
    </subcellularLocation>
</comment>
<accession>W5N7R9</accession>
<evidence type="ECO:0000256" key="3">
    <source>
        <dbReference type="ARBA" id="ARBA00007908"/>
    </source>
</evidence>
<dbReference type="InterPro" id="IPR047862">
    <property type="entry name" value="TSC22/BUN_CS"/>
</dbReference>
<dbReference type="GO" id="GO:0005634">
    <property type="term" value="C:nucleus"/>
    <property type="evidence" value="ECO:0007669"/>
    <property type="project" value="UniProtKB-SubCell"/>
</dbReference>
<dbReference type="AlphaFoldDB" id="W5N7R9"/>
<evidence type="ECO:0000256" key="1">
    <source>
        <dbReference type="ARBA" id="ARBA00004123"/>
    </source>
</evidence>
<reference evidence="9" key="3">
    <citation type="submission" date="2025-09" db="UniProtKB">
        <authorList>
            <consortium name="Ensembl"/>
        </authorList>
    </citation>
    <scope>IDENTIFICATION</scope>
</reference>
<dbReference type="Ensembl" id="ENSLOCT00000016708.1">
    <property type="protein sequence ID" value="ENSLOCP00000016678.1"/>
    <property type="gene ID" value="ENSLOCG00000013526.1"/>
</dbReference>
<name>W5N7R9_LEPOC</name>
<evidence type="ECO:0000256" key="6">
    <source>
        <dbReference type="ARBA" id="ARBA00023242"/>
    </source>
</evidence>
<evidence type="ECO:0000256" key="2">
    <source>
        <dbReference type="ARBA" id="ARBA00004496"/>
    </source>
</evidence>
<dbReference type="Bgee" id="ENSLOCG00000013526">
    <property type="expression patterns" value="Expressed in zone of skin and 13 other cell types or tissues"/>
</dbReference>
<dbReference type="PROSITE" id="PS01289">
    <property type="entry name" value="TSC22"/>
    <property type="match status" value="1"/>
</dbReference>
<reference evidence="10" key="1">
    <citation type="submission" date="2011-12" db="EMBL/GenBank/DDBJ databases">
        <title>The Draft Genome of Lepisosteus oculatus.</title>
        <authorList>
            <consortium name="The Broad Institute Genome Assembly &amp; Analysis Group"/>
            <consortium name="Computational R&amp;D Group"/>
            <consortium name="and Sequencing Platform"/>
            <person name="Di Palma F."/>
            <person name="Alfoldi J."/>
            <person name="Johnson J."/>
            <person name="Berlin A."/>
            <person name="Gnerre S."/>
            <person name="Jaffe D."/>
            <person name="MacCallum I."/>
            <person name="Young S."/>
            <person name="Walker B.J."/>
            <person name="Lander E.S."/>
            <person name="Lindblad-Toh K."/>
        </authorList>
    </citation>
    <scope>NUCLEOTIDE SEQUENCE [LARGE SCALE GENOMIC DNA]</scope>
</reference>
<keyword evidence="4" id="KW-0963">Cytoplasm</keyword>
<dbReference type="STRING" id="7918.ENSLOCP00000016678"/>
<dbReference type="Gene3D" id="1.20.5.490">
    <property type="entry name" value="Single helix bin"/>
    <property type="match status" value="1"/>
</dbReference>
<dbReference type="Proteomes" id="UP000018468">
    <property type="component" value="Linkage group LG2"/>
</dbReference>
<dbReference type="PANTHER" id="PTHR12348:SF24">
    <property type="entry name" value="TSC22 DOMAIN FAMILY PROTEIN 3"/>
    <property type="match status" value="1"/>
</dbReference>
<dbReference type="eggNOG" id="KOG4797">
    <property type="taxonomic scope" value="Eukaryota"/>
</dbReference>
<dbReference type="PANTHER" id="PTHR12348">
    <property type="entry name" value="TSC22"/>
    <property type="match status" value="1"/>
</dbReference>
<evidence type="ECO:0000256" key="7">
    <source>
        <dbReference type="ARBA" id="ARBA00039909"/>
    </source>
</evidence>
<evidence type="ECO:0000256" key="5">
    <source>
        <dbReference type="ARBA" id="ARBA00022553"/>
    </source>
</evidence>
<dbReference type="HOGENOM" id="CLU_2190037_0_0_1"/>
<evidence type="ECO:0000313" key="9">
    <source>
        <dbReference type="Ensembl" id="ENSLOCP00000016678.1"/>
    </source>
</evidence>
<feature type="coiled-coil region" evidence="8">
    <location>
        <begin position="64"/>
        <end position="98"/>
    </location>
</feature>
<evidence type="ECO:0000256" key="4">
    <source>
        <dbReference type="ARBA" id="ARBA00022490"/>
    </source>
</evidence>
<dbReference type="InParanoid" id="W5N7R9"/>
<keyword evidence="5" id="KW-0597">Phosphoprotein</keyword>
<dbReference type="GO" id="GO:0005737">
    <property type="term" value="C:cytoplasm"/>
    <property type="evidence" value="ECO:0007669"/>
    <property type="project" value="UniProtKB-SubCell"/>
</dbReference>
<evidence type="ECO:0000256" key="8">
    <source>
        <dbReference type="SAM" id="Coils"/>
    </source>
</evidence>
<dbReference type="FunFam" id="1.20.5.490:FF:000002">
    <property type="entry name" value="TSC22 domain family, member 1"/>
    <property type="match status" value="1"/>
</dbReference>
<dbReference type="GO" id="GO:0006357">
    <property type="term" value="P:regulation of transcription by RNA polymerase II"/>
    <property type="evidence" value="ECO:0007669"/>
    <property type="project" value="InterPro"/>
</dbReference>
<comment type="similarity">
    <text evidence="3">Belongs to the TSC-22/Dip/Bun family.</text>
</comment>
<dbReference type="InterPro" id="IPR000580">
    <property type="entry name" value="TSC22/Bun"/>
</dbReference>
<evidence type="ECO:0000313" key="10">
    <source>
        <dbReference type="Proteomes" id="UP000018468"/>
    </source>
</evidence>
<proteinExistence type="inferred from homology"/>
<dbReference type="SUPFAM" id="SSF58026">
    <property type="entry name" value="Delta-sleep-inducing peptide immunoreactive peptide"/>
    <property type="match status" value="1"/>
</dbReference>
<keyword evidence="6" id="KW-0539">Nucleus</keyword>
<dbReference type="EMBL" id="AHAT01030376">
    <property type="status" value="NOT_ANNOTATED_CDS"/>
    <property type="molecule type" value="Genomic_DNA"/>
</dbReference>
<protein>
    <recommendedName>
        <fullName evidence="7">TSC22 domain family protein 3</fullName>
    </recommendedName>
</protein>
<sequence length="115" mass="13113">QEAMCCTGLKPASVRKRNADKAFLSLLLFFHRRVLMFCSGSSNSMIAIDNKIEQAMDLVKTHLMFAVREEVEVLREKIRELSDRNAHLERENELLRTLTHCDQDSQAVPAGEDGH</sequence>
<dbReference type="GeneTree" id="ENSGT00940000159144"/>